<sequence length="137" mass="15180">MICVGFLRYLSMIGVDRVGVRFCLKGLTRLSCLFHVRESLQSEAVIGVGRKRSEIGERVIAASWSAEVGGQPSKFGESVKESFESDVLIGIGGQHPSLKLSEVVQRNRPGRKNVCFLHDNARPHEHRCLAKIFGKES</sequence>
<evidence type="ECO:0000313" key="1">
    <source>
        <dbReference type="EMBL" id="VDP34826.1"/>
    </source>
</evidence>
<dbReference type="WBParaSite" id="HPBE_0002281201-mRNA-1">
    <property type="protein sequence ID" value="HPBE_0002281201-mRNA-1"/>
    <property type="gene ID" value="HPBE_0002281201"/>
</dbReference>
<name>A0A183GJG3_HELPZ</name>
<proteinExistence type="predicted"/>
<accession>A0A3P8GV91</accession>
<reference evidence="1 2" key="1">
    <citation type="submission" date="2018-11" db="EMBL/GenBank/DDBJ databases">
        <authorList>
            <consortium name="Pathogen Informatics"/>
        </authorList>
    </citation>
    <scope>NUCLEOTIDE SEQUENCE [LARGE SCALE GENOMIC DNA]</scope>
</reference>
<keyword evidence="2" id="KW-1185">Reference proteome</keyword>
<accession>A0A183GJG3</accession>
<dbReference type="Proteomes" id="UP000050761">
    <property type="component" value="Unassembled WGS sequence"/>
</dbReference>
<reference evidence="3" key="2">
    <citation type="submission" date="2019-09" db="UniProtKB">
        <authorList>
            <consortium name="WormBaseParasite"/>
        </authorList>
    </citation>
    <scope>IDENTIFICATION</scope>
</reference>
<dbReference type="AlphaFoldDB" id="A0A183GJG3"/>
<evidence type="ECO:0000313" key="2">
    <source>
        <dbReference type="Proteomes" id="UP000050761"/>
    </source>
</evidence>
<protein>
    <submittedName>
        <fullName evidence="3">Histone-lysine N-methyltransferase SETMAR</fullName>
    </submittedName>
</protein>
<gene>
    <name evidence="1" type="ORF">HPBE_LOCUS22810</name>
</gene>
<dbReference type="EMBL" id="UZAH01034377">
    <property type="protein sequence ID" value="VDP34826.1"/>
    <property type="molecule type" value="Genomic_DNA"/>
</dbReference>
<evidence type="ECO:0000313" key="3">
    <source>
        <dbReference type="WBParaSite" id="HPBE_0002281201-mRNA-1"/>
    </source>
</evidence>
<organism evidence="2 3">
    <name type="scientific">Heligmosomoides polygyrus</name>
    <name type="common">Parasitic roundworm</name>
    <dbReference type="NCBI Taxonomy" id="6339"/>
    <lineage>
        <taxon>Eukaryota</taxon>
        <taxon>Metazoa</taxon>
        <taxon>Ecdysozoa</taxon>
        <taxon>Nematoda</taxon>
        <taxon>Chromadorea</taxon>
        <taxon>Rhabditida</taxon>
        <taxon>Rhabditina</taxon>
        <taxon>Rhabditomorpha</taxon>
        <taxon>Strongyloidea</taxon>
        <taxon>Heligmosomidae</taxon>
        <taxon>Heligmosomoides</taxon>
    </lineage>
</organism>